<dbReference type="SUPFAM" id="SSF47473">
    <property type="entry name" value="EF-hand"/>
    <property type="match status" value="1"/>
</dbReference>
<dbReference type="InterPro" id="IPR011992">
    <property type="entry name" value="EF-hand-dom_pair"/>
</dbReference>
<organism evidence="5 6">
    <name type="scientific">Mytilus galloprovincialis</name>
    <name type="common">Mediterranean mussel</name>
    <dbReference type="NCBI Taxonomy" id="29158"/>
    <lineage>
        <taxon>Eukaryota</taxon>
        <taxon>Metazoa</taxon>
        <taxon>Spiralia</taxon>
        <taxon>Lophotrochozoa</taxon>
        <taxon>Mollusca</taxon>
        <taxon>Bivalvia</taxon>
        <taxon>Autobranchia</taxon>
        <taxon>Pteriomorphia</taxon>
        <taxon>Mytilida</taxon>
        <taxon>Mytiloidea</taxon>
        <taxon>Mytilidae</taxon>
        <taxon>Mytilinae</taxon>
        <taxon>Mytilus</taxon>
    </lineage>
</organism>
<keyword evidence="1" id="KW-0677">Repeat</keyword>
<evidence type="ECO:0000259" key="4">
    <source>
        <dbReference type="PROSITE" id="PS50222"/>
    </source>
</evidence>
<dbReference type="PROSITE" id="PS50222">
    <property type="entry name" value="EF_HAND_2"/>
    <property type="match status" value="2"/>
</dbReference>
<keyword evidence="2" id="KW-0106">Calcium</keyword>
<dbReference type="Proteomes" id="UP000596742">
    <property type="component" value="Unassembled WGS sequence"/>
</dbReference>
<comment type="caution">
    <text evidence="5">The sequence shown here is derived from an EMBL/GenBank/DDBJ whole genome shotgun (WGS) entry which is preliminary data.</text>
</comment>
<dbReference type="CDD" id="cd00051">
    <property type="entry name" value="EFh"/>
    <property type="match status" value="1"/>
</dbReference>
<name>A0A8B6FQH1_MYTGA</name>
<keyword evidence="6" id="KW-1185">Reference proteome</keyword>
<protein>
    <recommendedName>
        <fullName evidence="4">EF-hand domain-containing protein</fullName>
    </recommendedName>
</protein>
<proteinExistence type="predicted"/>
<dbReference type="FunFam" id="1.10.238.10:FF:000001">
    <property type="entry name" value="Calmodulin 1"/>
    <property type="match status" value="1"/>
</dbReference>
<evidence type="ECO:0000256" key="3">
    <source>
        <dbReference type="ARBA" id="ARBA00023179"/>
    </source>
</evidence>
<evidence type="ECO:0000256" key="2">
    <source>
        <dbReference type="ARBA" id="ARBA00022837"/>
    </source>
</evidence>
<reference evidence="5" key="1">
    <citation type="submission" date="2018-11" db="EMBL/GenBank/DDBJ databases">
        <authorList>
            <person name="Alioto T."/>
            <person name="Alioto T."/>
        </authorList>
    </citation>
    <scope>NUCLEOTIDE SEQUENCE</scope>
</reference>
<dbReference type="InterPro" id="IPR002048">
    <property type="entry name" value="EF_hand_dom"/>
</dbReference>
<dbReference type="SMART" id="SM00054">
    <property type="entry name" value="EFh"/>
    <property type="match status" value="3"/>
</dbReference>
<dbReference type="InterPro" id="IPR050145">
    <property type="entry name" value="Centrin_CML-like"/>
</dbReference>
<feature type="domain" description="EF-hand" evidence="4">
    <location>
        <begin position="112"/>
        <end position="145"/>
    </location>
</feature>
<dbReference type="EMBL" id="UYJE01007332">
    <property type="protein sequence ID" value="VDI53672.1"/>
    <property type="molecule type" value="Genomic_DNA"/>
</dbReference>
<evidence type="ECO:0000256" key="1">
    <source>
        <dbReference type="ARBA" id="ARBA00022737"/>
    </source>
</evidence>
<dbReference type="PANTHER" id="PTHR23050">
    <property type="entry name" value="CALCIUM BINDING PROTEIN"/>
    <property type="match status" value="1"/>
</dbReference>
<gene>
    <name evidence="5" type="ORF">MGAL_10B058419</name>
</gene>
<dbReference type="PROSITE" id="PS00018">
    <property type="entry name" value="EF_HAND_1"/>
    <property type="match status" value="2"/>
</dbReference>
<dbReference type="GO" id="GO:0005509">
    <property type="term" value="F:calcium ion binding"/>
    <property type="evidence" value="ECO:0007669"/>
    <property type="project" value="InterPro"/>
</dbReference>
<evidence type="ECO:0000313" key="5">
    <source>
        <dbReference type="EMBL" id="VDI53672.1"/>
    </source>
</evidence>
<keyword evidence="3" id="KW-0514">Muscle protein</keyword>
<dbReference type="AlphaFoldDB" id="A0A8B6FQH1"/>
<dbReference type="OrthoDB" id="26525at2759"/>
<feature type="domain" description="EF-hand" evidence="4">
    <location>
        <begin position="76"/>
        <end position="111"/>
    </location>
</feature>
<evidence type="ECO:0000313" key="6">
    <source>
        <dbReference type="Proteomes" id="UP000596742"/>
    </source>
</evidence>
<dbReference type="Gene3D" id="1.10.238.10">
    <property type="entry name" value="EF-hand"/>
    <property type="match status" value="1"/>
</dbReference>
<sequence>MSIITTYNKFKRRVNVYVTSNQGHIFTLTNKTTSRVNHTKARKLLIALSVLQIGNGTIEFPEFVAMMAKKQQDGGDQEEDLREAFKVFDKDGNGQISQSELKQVMLSLGENLTEDEIEEMVLEADIDGDGQVNYEEFVAIMAQKR</sequence>
<dbReference type="Pfam" id="PF13499">
    <property type="entry name" value="EF-hand_7"/>
    <property type="match status" value="1"/>
</dbReference>
<accession>A0A8B6FQH1</accession>
<dbReference type="InterPro" id="IPR018247">
    <property type="entry name" value="EF_Hand_1_Ca_BS"/>
</dbReference>